<dbReference type="OrthoDB" id="9800547at2"/>
<comment type="caution">
    <text evidence="8">The sequence shown here is derived from an EMBL/GenBank/DDBJ whole genome shotgun (WGS) entry which is preliminary data.</text>
</comment>
<dbReference type="Gene3D" id="3.20.20.60">
    <property type="entry name" value="Phosphoenolpyruvate-binding domains"/>
    <property type="match status" value="1"/>
</dbReference>
<gene>
    <name evidence="8" type="primary">citE</name>
    <name evidence="8" type="ORF">MAE02_39200</name>
</gene>
<dbReference type="InterPro" id="IPR040442">
    <property type="entry name" value="Pyrv_kinase-like_dom_sf"/>
</dbReference>
<dbReference type="Pfam" id="PF03328">
    <property type="entry name" value="HpcH_HpaI"/>
    <property type="match status" value="1"/>
</dbReference>
<evidence type="ECO:0000256" key="5">
    <source>
        <dbReference type="PIRSR" id="PIRSR015582-1"/>
    </source>
</evidence>
<evidence type="ECO:0000259" key="7">
    <source>
        <dbReference type="Pfam" id="PF03328"/>
    </source>
</evidence>
<dbReference type="InterPro" id="IPR005000">
    <property type="entry name" value="Aldolase/citrate-lyase_domain"/>
</dbReference>
<feature type="binding site" evidence="5">
    <location>
        <position position="127"/>
    </location>
    <ligand>
        <name>substrate</name>
    </ligand>
</feature>
<evidence type="ECO:0000256" key="1">
    <source>
        <dbReference type="ARBA" id="ARBA00001946"/>
    </source>
</evidence>
<keyword evidence="3 6" id="KW-0479">Metal-binding</keyword>
<evidence type="ECO:0000256" key="2">
    <source>
        <dbReference type="ARBA" id="ARBA00005568"/>
    </source>
</evidence>
<dbReference type="PANTHER" id="PTHR32308:SF10">
    <property type="entry name" value="CITRATE LYASE SUBUNIT BETA"/>
    <property type="match status" value="1"/>
</dbReference>
<name>A0A512BW91_9HYPH</name>
<evidence type="ECO:0000313" key="9">
    <source>
        <dbReference type="Proteomes" id="UP000321085"/>
    </source>
</evidence>
<feature type="binding site" evidence="5">
    <location>
        <position position="69"/>
    </location>
    <ligand>
        <name>substrate</name>
    </ligand>
</feature>
<dbReference type="RefSeq" id="WP_114186068.1">
    <property type="nucleotide sequence ID" value="NZ_BJYU01000058.1"/>
</dbReference>
<keyword evidence="9" id="KW-1185">Reference proteome</keyword>
<dbReference type="PANTHER" id="PTHR32308">
    <property type="entry name" value="LYASE BETA SUBUNIT, PUTATIVE (AFU_ORTHOLOGUE AFUA_4G13030)-RELATED"/>
    <property type="match status" value="1"/>
</dbReference>
<dbReference type="GO" id="GO:0016829">
    <property type="term" value="F:lyase activity"/>
    <property type="evidence" value="ECO:0007669"/>
    <property type="project" value="UniProtKB-KW"/>
</dbReference>
<comment type="similarity">
    <text evidence="2">Belongs to the HpcH/HpaI aldolase family.</text>
</comment>
<feature type="domain" description="HpcH/HpaI aldolase/citrate lyase" evidence="7">
    <location>
        <begin position="8"/>
        <end position="226"/>
    </location>
</feature>
<reference evidence="8 9" key="1">
    <citation type="submission" date="2019-07" db="EMBL/GenBank/DDBJ databases">
        <title>Whole genome shotgun sequence of Microvirga aerophila NBRC 106136.</title>
        <authorList>
            <person name="Hosoyama A."/>
            <person name="Uohara A."/>
            <person name="Ohji S."/>
            <person name="Ichikawa N."/>
        </authorList>
    </citation>
    <scope>NUCLEOTIDE SEQUENCE [LARGE SCALE GENOMIC DNA]</scope>
    <source>
        <strain evidence="8 9">NBRC 106136</strain>
    </source>
</reference>
<accession>A0A512BW91</accession>
<proteinExistence type="inferred from homology"/>
<feature type="binding site" evidence="6">
    <location>
        <position position="127"/>
    </location>
    <ligand>
        <name>Mg(2+)</name>
        <dbReference type="ChEBI" id="CHEBI:18420"/>
    </ligand>
</feature>
<dbReference type="InterPro" id="IPR015813">
    <property type="entry name" value="Pyrv/PenolPyrv_kinase-like_dom"/>
</dbReference>
<evidence type="ECO:0000256" key="6">
    <source>
        <dbReference type="PIRSR" id="PIRSR015582-2"/>
    </source>
</evidence>
<dbReference type="EMBL" id="BJYU01000058">
    <property type="protein sequence ID" value="GEO16224.1"/>
    <property type="molecule type" value="Genomic_DNA"/>
</dbReference>
<keyword evidence="4 6" id="KW-0460">Magnesium</keyword>
<feature type="binding site" evidence="6">
    <location>
        <position position="158"/>
    </location>
    <ligand>
        <name>Mg(2+)</name>
        <dbReference type="ChEBI" id="CHEBI:18420"/>
    </ligand>
</feature>
<organism evidence="8 9">
    <name type="scientific">Microvirga aerophila</name>
    <dbReference type="NCBI Taxonomy" id="670291"/>
    <lineage>
        <taxon>Bacteria</taxon>
        <taxon>Pseudomonadati</taxon>
        <taxon>Pseudomonadota</taxon>
        <taxon>Alphaproteobacteria</taxon>
        <taxon>Hyphomicrobiales</taxon>
        <taxon>Methylobacteriaceae</taxon>
        <taxon>Microvirga</taxon>
    </lineage>
</organism>
<dbReference type="PIRSF" id="PIRSF015582">
    <property type="entry name" value="Cit_lyase_B"/>
    <property type="match status" value="1"/>
</dbReference>
<evidence type="ECO:0000256" key="3">
    <source>
        <dbReference type="ARBA" id="ARBA00022723"/>
    </source>
</evidence>
<dbReference type="GO" id="GO:0006107">
    <property type="term" value="P:oxaloacetate metabolic process"/>
    <property type="evidence" value="ECO:0007669"/>
    <property type="project" value="TreeGrafter"/>
</dbReference>
<dbReference type="GO" id="GO:0000287">
    <property type="term" value="F:magnesium ion binding"/>
    <property type="evidence" value="ECO:0007669"/>
    <property type="project" value="TreeGrafter"/>
</dbReference>
<evidence type="ECO:0000313" key="8">
    <source>
        <dbReference type="EMBL" id="GEO16224.1"/>
    </source>
</evidence>
<evidence type="ECO:0000256" key="4">
    <source>
        <dbReference type="ARBA" id="ARBA00022842"/>
    </source>
</evidence>
<dbReference type="AlphaFoldDB" id="A0A512BW91"/>
<comment type="cofactor">
    <cofactor evidence="1">
        <name>Mg(2+)</name>
        <dbReference type="ChEBI" id="CHEBI:18420"/>
    </cofactor>
</comment>
<protein>
    <submittedName>
        <fullName evidence="8">Citrate lyase subunit beta</fullName>
    </submittedName>
</protein>
<dbReference type="Proteomes" id="UP000321085">
    <property type="component" value="Unassembled WGS sequence"/>
</dbReference>
<keyword evidence="8" id="KW-0456">Lyase</keyword>
<dbReference type="InterPro" id="IPR011206">
    <property type="entry name" value="Citrate_lyase_beta/mcl1/mcl2"/>
</dbReference>
<sequence>MSTIRPRRSALYMPGSNARALEKAKALAADVLILDLEDAVAPDAKSVARDQVCAAVREGRYGSREVVIRINALDTPWGENDLAAVAGAAPDAVLIPKVSSAETLAAVGLRLRRHGAPERTRVWAMIETPFALLDLSAIASAAYDVDTRLSCFVMGTNDLAKETRARLLPGRAAMLPWLMNAVAAARAYGIDILDGVYNNLSDEAGFRAECEQGRDCGFDGKSLIHPSQISAANEVFGPTSDELEAARAIVAAFERPENAHKGVIPLNGRMVERLHAEMAKRVVALAEAIAERE</sequence>
<dbReference type="SUPFAM" id="SSF51621">
    <property type="entry name" value="Phosphoenolpyruvate/pyruvate domain"/>
    <property type="match status" value="1"/>
</dbReference>